<protein>
    <recommendedName>
        <fullName evidence="15">CDP-diacylglycerol--glycerol-3-phosphate 3-phosphatidyltransferase</fullName>
    </recommendedName>
</protein>
<name>A0A1F5WFV0_9BACT</name>
<comment type="similarity">
    <text evidence="2 11">Belongs to the CDP-alcohol phosphatidyltransferase class-I family.</text>
</comment>
<dbReference type="AlphaFoldDB" id="A0A1F5WFV0"/>
<reference evidence="13 14" key="1">
    <citation type="journal article" date="2016" name="Nat. Commun.">
        <title>Thousands of microbial genomes shed light on interconnected biogeochemical processes in an aquifer system.</title>
        <authorList>
            <person name="Anantharaman K."/>
            <person name="Brown C.T."/>
            <person name="Hug L.A."/>
            <person name="Sharon I."/>
            <person name="Castelle C.J."/>
            <person name="Probst A.J."/>
            <person name="Thomas B.C."/>
            <person name="Singh A."/>
            <person name="Wilkins M.J."/>
            <person name="Karaoz U."/>
            <person name="Brodie E.L."/>
            <person name="Williams K.H."/>
            <person name="Hubbard S.S."/>
            <person name="Banfield J.F."/>
        </authorList>
    </citation>
    <scope>NUCLEOTIDE SEQUENCE [LARGE SCALE GENOMIC DNA]</scope>
</reference>
<dbReference type="EMBL" id="MFHQ01000018">
    <property type="protein sequence ID" value="OGF74450.1"/>
    <property type="molecule type" value="Genomic_DNA"/>
</dbReference>
<evidence type="ECO:0000256" key="7">
    <source>
        <dbReference type="ARBA" id="ARBA00023098"/>
    </source>
</evidence>
<dbReference type="InterPro" id="IPR000462">
    <property type="entry name" value="CDP-OH_P_trans"/>
</dbReference>
<keyword evidence="8 12" id="KW-0472">Membrane</keyword>
<evidence type="ECO:0000256" key="12">
    <source>
        <dbReference type="SAM" id="Phobius"/>
    </source>
</evidence>
<dbReference type="Pfam" id="PF01066">
    <property type="entry name" value="CDP-OH_P_transf"/>
    <property type="match status" value="1"/>
</dbReference>
<evidence type="ECO:0008006" key="15">
    <source>
        <dbReference type="Google" id="ProtNLM"/>
    </source>
</evidence>
<dbReference type="STRING" id="1798338.A3J56_02805"/>
<evidence type="ECO:0000256" key="8">
    <source>
        <dbReference type="ARBA" id="ARBA00023136"/>
    </source>
</evidence>
<feature type="transmembrane region" description="Helical" evidence="12">
    <location>
        <begin position="115"/>
        <end position="136"/>
    </location>
</feature>
<sequence>MITLFRIAGIPVLFMLLMQEHYHVALAWFLVLVLSDGLDGWTARRFHWVSEVGITLDPFADKVLVVPLLWYFWVHDIFSDERGFVFVLMLTLREILVTIFRVVAGRYGVQTPAQFFGKVKGIFEYAAIALIIAGYYDSGEIMLGWAVLFAIISLVQYIFTIDFLFNAVVSALAKIYRYTHRVTCKRLFFS</sequence>
<keyword evidence="9" id="KW-0594">Phospholipid biosynthesis</keyword>
<evidence type="ECO:0000256" key="6">
    <source>
        <dbReference type="ARBA" id="ARBA00022989"/>
    </source>
</evidence>
<dbReference type="PANTHER" id="PTHR14269">
    <property type="entry name" value="CDP-DIACYLGLYCEROL--GLYCEROL-3-PHOSPHATE 3-PHOSPHATIDYLTRANSFERASE-RELATED"/>
    <property type="match status" value="1"/>
</dbReference>
<dbReference type="Gene3D" id="1.20.120.1760">
    <property type="match status" value="1"/>
</dbReference>
<proteinExistence type="inferred from homology"/>
<dbReference type="InterPro" id="IPR004570">
    <property type="entry name" value="Phosphatidylglycerol_P_synth"/>
</dbReference>
<keyword evidence="3" id="KW-0444">Lipid biosynthesis</keyword>
<feature type="transmembrane region" description="Helical" evidence="12">
    <location>
        <begin position="142"/>
        <end position="169"/>
    </location>
</feature>
<gene>
    <name evidence="13" type="ORF">A3J56_02805</name>
</gene>
<dbReference type="InterPro" id="IPR048254">
    <property type="entry name" value="CDP_ALCOHOL_P_TRANSF_CS"/>
</dbReference>
<evidence type="ECO:0000256" key="9">
    <source>
        <dbReference type="ARBA" id="ARBA00023209"/>
    </source>
</evidence>
<evidence type="ECO:0000256" key="4">
    <source>
        <dbReference type="ARBA" id="ARBA00022679"/>
    </source>
</evidence>
<dbReference type="Proteomes" id="UP000178406">
    <property type="component" value="Unassembled WGS sequence"/>
</dbReference>
<dbReference type="PIRSF" id="PIRSF000847">
    <property type="entry name" value="Phos_ph_gly_syn"/>
    <property type="match status" value="1"/>
</dbReference>
<keyword evidence="4 11" id="KW-0808">Transferase</keyword>
<dbReference type="InterPro" id="IPR050324">
    <property type="entry name" value="CDP-alcohol_PTase-I"/>
</dbReference>
<evidence type="ECO:0000256" key="10">
    <source>
        <dbReference type="ARBA" id="ARBA00023264"/>
    </source>
</evidence>
<evidence type="ECO:0000256" key="3">
    <source>
        <dbReference type="ARBA" id="ARBA00022516"/>
    </source>
</evidence>
<accession>A0A1F5WFV0</accession>
<evidence type="ECO:0000313" key="14">
    <source>
        <dbReference type="Proteomes" id="UP000178406"/>
    </source>
</evidence>
<evidence type="ECO:0000256" key="11">
    <source>
        <dbReference type="RuleBase" id="RU003750"/>
    </source>
</evidence>
<evidence type="ECO:0000256" key="5">
    <source>
        <dbReference type="ARBA" id="ARBA00022692"/>
    </source>
</evidence>
<feature type="transmembrane region" description="Helical" evidence="12">
    <location>
        <begin position="21"/>
        <end position="38"/>
    </location>
</feature>
<keyword evidence="10" id="KW-1208">Phospholipid metabolism</keyword>
<organism evidence="13 14">
    <name type="scientific">Candidatus Giovannonibacteria bacterium RIFCSPHIGHO2_02_FULL_46_20</name>
    <dbReference type="NCBI Taxonomy" id="1798338"/>
    <lineage>
        <taxon>Bacteria</taxon>
        <taxon>Candidatus Giovannoniibacteriota</taxon>
    </lineage>
</organism>
<dbReference type="PANTHER" id="PTHR14269:SF62">
    <property type="entry name" value="CDP-DIACYLGLYCEROL--GLYCEROL-3-PHOSPHATE 3-PHOSPHATIDYLTRANSFERASE 1, CHLOROPLASTIC"/>
    <property type="match status" value="1"/>
</dbReference>
<evidence type="ECO:0000256" key="2">
    <source>
        <dbReference type="ARBA" id="ARBA00010441"/>
    </source>
</evidence>
<comment type="subcellular location">
    <subcellularLocation>
        <location evidence="1">Membrane</location>
        <topology evidence="1">Multi-pass membrane protein</topology>
    </subcellularLocation>
</comment>
<comment type="caution">
    <text evidence="13">The sequence shown here is derived from an EMBL/GenBank/DDBJ whole genome shotgun (WGS) entry which is preliminary data.</text>
</comment>
<evidence type="ECO:0000256" key="1">
    <source>
        <dbReference type="ARBA" id="ARBA00004141"/>
    </source>
</evidence>
<dbReference type="PROSITE" id="PS00379">
    <property type="entry name" value="CDP_ALCOHOL_P_TRANSF"/>
    <property type="match status" value="1"/>
</dbReference>
<dbReference type="GO" id="GO:0016020">
    <property type="term" value="C:membrane"/>
    <property type="evidence" value="ECO:0007669"/>
    <property type="project" value="UniProtKB-SubCell"/>
</dbReference>
<dbReference type="InterPro" id="IPR043130">
    <property type="entry name" value="CDP-OH_PTrfase_TM_dom"/>
</dbReference>
<dbReference type="GO" id="GO:0008444">
    <property type="term" value="F:CDP-diacylglycerol-glycerol-3-phosphate 3-phosphatidyltransferase activity"/>
    <property type="evidence" value="ECO:0007669"/>
    <property type="project" value="InterPro"/>
</dbReference>
<feature type="transmembrane region" description="Helical" evidence="12">
    <location>
        <begin position="84"/>
        <end position="103"/>
    </location>
</feature>
<dbReference type="GO" id="GO:0046474">
    <property type="term" value="P:glycerophospholipid biosynthetic process"/>
    <property type="evidence" value="ECO:0007669"/>
    <property type="project" value="TreeGrafter"/>
</dbReference>
<keyword evidence="7" id="KW-0443">Lipid metabolism</keyword>
<evidence type="ECO:0000313" key="13">
    <source>
        <dbReference type="EMBL" id="OGF74450.1"/>
    </source>
</evidence>
<keyword evidence="6 12" id="KW-1133">Transmembrane helix</keyword>
<keyword evidence="5 12" id="KW-0812">Transmembrane</keyword>